<evidence type="ECO:0000256" key="2">
    <source>
        <dbReference type="SAM" id="Coils"/>
    </source>
</evidence>
<dbReference type="InterPro" id="IPR001482">
    <property type="entry name" value="T2SS/T4SS_dom"/>
</dbReference>
<gene>
    <name evidence="4" type="ORF">ABXS70_19195</name>
</gene>
<dbReference type="Gene3D" id="3.30.450.380">
    <property type="match status" value="1"/>
</dbReference>
<dbReference type="CDD" id="cd01130">
    <property type="entry name" value="VirB11-like_ATPase"/>
    <property type="match status" value="1"/>
</dbReference>
<evidence type="ECO:0000256" key="1">
    <source>
        <dbReference type="ARBA" id="ARBA00006611"/>
    </source>
</evidence>
<sequence length="452" mass="51131">MTEHSRFGHIREREQQFQAMRREIRASLDLTSSAGDEELWQGIEKKVLGDPNLKDMTSGERHALIQRLFDSFRGLDMLQPLVDDPDITEIMINSHQEIFVEKEGEVRRIPQQFESRERLEDIIQMVVSQVNRIVNESSPIVDARMKDGSRVNIVLPPIALKGPTMTIRKFPHEPMSMSELIEKGALHQEAAVLLQQLVRSRYNIFIGGGTGSGKTTFLNALAQFIPVDERIITIEDSAELQIVTVPNLVSLETRNANTEGKGQISIRDLIRTSLRMRPNRIIIGEVRGSEALDMLQAMNTGHDGSLSTGHANTIQDMMSRLETMVLSGAELPITVVRQQIGSAIDIFVHLSRLRDRSRRVTEISEVIGMQHGEVVLNPLFRFQEDEEREGRIIGGLIGTGRLMNVDKVRMAGLGQWLDGYLEQIAGRESQVNEQYNKQQNEQEVEENEIEIL</sequence>
<accession>A0AAU8N6V1</accession>
<dbReference type="RefSeq" id="WP_342554729.1">
    <property type="nucleotide sequence ID" value="NZ_CP159992.1"/>
</dbReference>
<evidence type="ECO:0000259" key="3">
    <source>
        <dbReference type="Pfam" id="PF00437"/>
    </source>
</evidence>
<proteinExistence type="inferred from homology"/>
<reference evidence="4" key="1">
    <citation type="submission" date="2024-05" db="EMBL/GenBank/DDBJ databases">
        <title>Draft genome assemblies of 36 bacteria isolated from hibernating arctic ground squirrels.</title>
        <authorList>
            <person name="McKee H."/>
            <person name="Mullen L."/>
            <person name="Drown D.M."/>
            <person name="Duddleston K.N."/>
        </authorList>
    </citation>
    <scope>NUCLEOTIDE SEQUENCE</scope>
    <source>
        <strain evidence="4">AN1007</strain>
    </source>
</reference>
<protein>
    <submittedName>
        <fullName evidence="4">ATPase, T2SS/T4P/T4SS family</fullName>
    </submittedName>
</protein>
<organism evidence="4">
    <name type="scientific">Paenibacillus sp. AN1007</name>
    <dbReference type="NCBI Taxonomy" id="3151385"/>
    <lineage>
        <taxon>Bacteria</taxon>
        <taxon>Bacillati</taxon>
        <taxon>Bacillota</taxon>
        <taxon>Bacilli</taxon>
        <taxon>Bacillales</taxon>
        <taxon>Paenibacillaceae</taxon>
        <taxon>Paenibacillus</taxon>
    </lineage>
</organism>
<dbReference type="InterPro" id="IPR027417">
    <property type="entry name" value="P-loop_NTPase"/>
</dbReference>
<dbReference type="Gene3D" id="3.40.50.300">
    <property type="entry name" value="P-loop containing nucleotide triphosphate hydrolases"/>
    <property type="match status" value="1"/>
</dbReference>
<dbReference type="AlphaFoldDB" id="A0AAU8N6V1"/>
<dbReference type="PANTHER" id="PTHR30486">
    <property type="entry name" value="TWITCHING MOTILITY PROTEIN PILT"/>
    <property type="match status" value="1"/>
</dbReference>
<feature type="coiled-coil region" evidence="2">
    <location>
        <begin position="421"/>
        <end position="448"/>
    </location>
</feature>
<dbReference type="GO" id="GO:0016887">
    <property type="term" value="F:ATP hydrolysis activity"/>
    <property type="evidence" value="ECO:0007669"/>
    <property type="project" value="InterPro"/>
</dbReference>
<dbReference type="InterPro" id="IPR050921">
    <property type="entry name" value="T4SS_GSP_E_ATPase"/>
</dbReference>
<keyword evidence="2" id="KW-0175">Coiled coil</keyword>
<dbReference type="PANTHER" id="PTHR30486:SF6">
    <property type="entry name" value="TYPE IV PILUS RETRACTATION ATPASE PILT"/>
    <property type="match status" value="1"/>
</dbReference>
<dbReference type="EMBL" id="CP159992">
    <property type="protein sequence ID" value="XCP93344.1"/>
    <property type="molecule type" value="Genomic_DNA"/>
</dbReference>
<feature type="domain" description="Bacterial type II secretion system protein E" evidence="3">
    <location>
        <begin position="76"/>
        <end position="346"/>
    </location>
</feature>
<dbReference type="Pfam" id="PF00437">
    <property type="entry name" value="T2SSE"/>
    <property type="match status" value="1"/>
</dbReference>
<comment type="similarity">
    <text evidence="1">Belongs to the GSP E family.</text>
</comment>
<name>A0AAU8N6V1_9BACL</name>
<dbReference type="SUPFAM" id="SSF52540">
    <property type="entry name" value="P-loop containing nucleoside triphosphate hydrolases"/>
    <property type="match status" value="1"/>
</dbReference>
<evidence type="ECO:0000313" key="4">
    <source>
        <dbReference type="EMBL" id="XCP93344.1"/>
    </source>
</evidence>